<reference evidence="1 2" key="1">
    <citation type="submission" date="2019-05" db="EMBL/GenBank/DDBJ databases">
        <authorList>
            <consortium name="Science for Life Laboratories"/>
        </authorList>
    </citation>
    <scope>NUCLEOTIDE SEQUENCE [LARGE SCALE GENOMIC DNA]</scope>
    <source>
        <strain evidence="1">Soil9</strain>
    </source>
</reference>
<proteinExistence type="predicted"/>
<dbReference type="EMBL" id="LR593886">
    <property type="protein sequence ID" value="VTR98985.1"/>
    <property type="molecule type" value="Genomic_DNA"/>
</dbReference>
<accession>A0A6P2DC32</accession>
<protein>
    <recommendedName>
        <fullName evidence="3">DUF1579 domain-containing protein</fullName>
    </recommendedName>
</protein>
<evidence type="ECO:0000313" key="2">
    <source>
        <dbReference type="Proteomes" id="UP000464178"/>
    </source>
</evidence>
<name>A0A6P2DC32_9BACT</name>
<sequence length="160" mass="18124">MHVEPQKEHKWLEQLVGEWTCETEALMGPDQPPMKSTGVETVRSIGGVWIQCENRWQMPDGGPALMIITVGYDPAKKRFVGTCIGSMMTNQWVYDGQLDAAEKVLVLDTEGPSFTDPNKTAKYKDSIEIVSPDHRVLSAQVQTEDGTWHRFMTSHYRRKA</sequence>
<evidence type="ECO:0008006" key="3">
    <source>
        <dbReference type="Google" id="ProtNLM"/>
    </source>
</evidence>
<evidence type="ECO:0000313" key="1">
    <source>
        <dbReference type="EMBL" id="VTR98985.1"/>
    </source>
</evidence>
<dbReference type="KEGG" id="gms:SOIL9_00920"/>
<dbReference type="RefSeq" id="WP_162671756.1">
    <property type="nucleotide sequence ID" value="NZ_LR593886.1"/>
</dbReference>
<dbReference type="Proteomes" id="UP000464178">
    <property type="component" value="Chromosome"/>
</dbReference>
<gene>
    <name evidence="1" type="ORF">SOIL9_00920</name>
</gene>
<dbReference type="Pfam" id="PF07617">
    <property type="entry name" value="DUF1579"/>
    <property type="match status" value="1"/>
</dbReference>
<dbReference type="AlphaFoldDB" id="A0A6P2DC32"/>
<organism evidence="1 2">
    <name type="scientific">Gemmata massiliana</name>
    <dbReference type="NCBI Taxonomy" id="1210884"/>
    <lineage>
        <taxon>Bacteria</taxon>
        <taxon>Pseudomonadati</taxon>
        <taxon>Planctomycetota</taxon>
        <taxon>Planctomycetia</taxon>
        <taxon>Gemmatales</taxon>
        <taxon>Gemmataceae</taxon>
        <taxon>Gemmata</taxon>
    </lineage>
</organism>
<dbReference type="InterPro" id="IPR011473">
    <property type="entry name" value="DUF1579"/>
</dbReference>
<keyword evidence="2" id="KW-1185">Reference proteome</keyword>